<dbReference type="PROSITE" id="PS51257">
    <property type="entry name" value="PROKAR_LIPOPROTEIN"/>
    <property type="match status" value="1"/>
</dbReference>
<evidence type="ECO:0000313" key="5">
    <source>
        <dbReference type="Proteomes" id="UP000662888"/>
    </source>
</evidence>
<name>A0AA48WAJ8_9BURK</name>
<keyword evidence="1 2" id="KW-0732">Signal</keyword>
<dbReference type="Pfam" id="PF00497">
    <property type="entry name" value="SBP_bac_3"/>
    <property type="match status" value="1"/>
</dbReference>
<reference evidence="4 5" key="1">
    <citation type="submission" date="2020-11" db="EMBL/GenBank/DDBJ databases">
        <authorList>
            <person name="Sun Q."/>
        </authorList>
    </citation>
    <scope>NUCLEOTIDE SEQUENCE [LARGE SCALE GENOMIC DNA]</scope>
    <source>
        <strain evidence="4 5">P8398</strain>
    </source>
</reference>
<dbReference type="Gene3D" id="3.40.190.10">
    <property type="entry name" value="Periplasmic binding protein-like II"/>
    <property type="match status" value="2"/>
</dbReference>
<dbReference type="PANTHER" id="PTHR35936:SF35">
    <property type="entry name" value="L-CYSTINE-BINDING PROTEIN TCYJ"/>
    <property type="match status" value="1"/>
</dbReference>
<protein>
    <submittedName>
        <fullName evidence="4">Transporter substrate-binding domain-containing protein</fullName>
    </submittedName>
</protein>
<dbReference type="InterPro" id="IPR001638">
    <property type="entry name" value="Solute-binding_3/MltF_N"/>
</dbReference>
<dbReference type="PANTHER" id="PTHR35936">
    <property type="entry name" value="MEMBRANE-BOUND LYTIC MUREIN TRANSGLYCOSYLASE F"/>
    <property type="match status" value="1"/>
</dbReference>
<evidence type="ECO:0000256" key="1">
    <source>
        <dbReference type="ARBA" id="ARBA00022729"/>
    </source>
</evidence>
<dbReference type="RefSeq" id="WP_206088638.1">
    <property type="nucleotide sequence ID" value="NZ_CP065053.1"/>
</dbReference>
<proteinExistence type="predicted"/>
<gene>
    <name evidence="4" type="ORF">IV454_26720</name>
</gene>
<dbReference type="Proteomes" id="UP000662888">
    <property type="component" value="Chromosome"/>
</dbReference>
<feature type="domain" description="Solute-binding protein family 3/N-terminal" evidence="3">
    <location>
        <begin position="23"/>
        <end position="253"/>
    </location>
</feature>
<feature type="chain" id="PRO_5046685670" evidence="2">
    <location>
        <begin position="22"/>
        <end position="256"/>
    </location>
</feature>
<dbReference type="EMBL" id="CP065053">
    <property type="protein sequence ID" value="QPI49035.1"/>
    <property type="molecule type" value="Genomic_DNA"/>
</dbReference>
<accession>A0AA48WAJ8</accession>
<evidence type="ECO:0000256" key="2">
    <source>
        <dbReference type="SAM" id="SignalP"/>
    </source>
</evidence>
<sequence>MNKLAALWLVICLSLAGSACAGNLLAVKQGNRPPFSFRDAQGKATGIEVDVVVEALRRAGRGVTFHEAPNVRLLAFVKGDGIDLAVSVRGSDGDGTYFSDEFIRYENVAISRRNRHIVLHAIPDLDDYTFAIWQNGWRDLGPDFQARYRPSADGRFPANYFQPANQNAQNRMFWVGRVDLIIVDKKVFEWYRKQFSAEFNTRVELDYHPIFAATTGFQVAFRNREVRDAFNRALHAMREDGSYDDIVARYGMAQSP</sequence>
<organism evidence="4 5">
    <name type="scientific">Massilia antarctica</name>
    <dbReference type="NCBI Taxonomy" id="2765360"/>
    <lineage>
        <taxon>Bacteria</taxon>
        <taxon>Pseudomonadati</taxon>
        <taxon>Pseudomonadota</taxon>
        <taxon>Betaproteobacteria</taxon>
        <taxon>Burkholderiales</taxon>
        <taxon>Oxalobacteraceae</taxon>
        <taxon>Telluria group</taxon>
        <taxon>Massilia</taxon>
    </lineage>
</organism>
<dbReference type="SMART" id="SM00062">
    <property type="entry name" value="PBPb"/>
    <property type="match status" value="1"/>
</dbReference>
<evidence type="ECO:0000313" key="4">
    <source>
        <dbReference type="EMBL" id="QPI49035.1"/>
    </source>
</evidence>
<evidence type="ECO:0000259" key="3">
    <source>
        <dbReference type="SMART" id="SM00062"/>
    </source>
</evidence>
<dbReference type="SUPFAM" id="SSF53850">
    <property type="entry name" value="Periplasmic binding protein-like II"/>
    <property type="match status" value="1"/>
</dbReference>
<feature type="signal peptide" evidence="2">
    <location>
        <begin position="1"/>
        <end position="21"/>
    </location>
</feature>
<keyword evidence="5" id="KW-1185">Reference proteome</keyword>